<dbReference type="InterPro" id="IPR003593">
    <property type="entry name" value="AAA+_ATPase"/>
</dbReference>
<dbReference type="EMBL" id="PYLZ01000008">
    <property type="protein sequence ID" value="PSW23614.1"/>
    <property type="molecule type" value="Genomic_DNA"/>
</dbReference>
<dbReference type="InterPro" id="IPR027417">
    <property type="entry name" value="P-loop_NTPase"/>
</dbReference>
<sequence>MKAFNQNGIAMTHSPLNQILFGPPGTGKTFHTTEAAVKAADPAFYGQLNINPAVGADTEQRQALTKKYKALSEAGRIRFVTFHQSYGYEEFVEGLKAETTEDNQISYKVSDGIFKSIANAASVSELSPSVDRGDSTPLPAQSHVEQHNHVLVIDEINRGNISKIFGELITLIEESKRAGNNEEIALTLPYSGKTFSVPNNLYIIGTMNTADRSLAMMDTALRRRFDFKEMMPKPELFNNRTVKGIDLTRLLETLNKRIEVLYDREHMLGHAFLFPVFNEADEDNAFIKLKDAFKNKIIPLLEEYFYEDWNKIRLVLGDNQKEQSAGRDYTFIQAHSDSFDALFGHNHGLETYEDSKVTYKLKDFDDAVWSQPEAYVAIYSKSE</sequence>
<organism evidence="2 3">
    <name type="scientific">Photobacterium swingsii</name>
    <dbReference type="NCBI Taxonomy" id="680026"/>
    <lineage>
        <taxon>Bacteria</taxon>
        <taxon>Pseudomonadati</taxon>
        <taxon>Pseudomonadota</taxon>
        <taxon>Gammaproteobacteria</taxon>
        <taxon>Vibrionales</taxon>
        <taxon>Vibrionaceae</taxon>
        <taxon>Photobacterium</taxon>
    </lineage>
</organism>
<dbReference type="PANTHER" id="PTHR37291">
    <property type="entry name" value="5-METHYLCYTOSINE-SPECIFIC RESTRICTION ENZYME B"/>
    <property type="match status" value="1"/>
</dbReference>
<evidence type="ECO:0000313" key="3">
    <source>
        <dbReference type="Proteomes" id="UP000240481"/>
    </source>
</evidence>
<reference evidence="2 3" key="1">
    <citation type="submission" date="2018-01" db="EMBL/GenBank/DDBJ databases">
        <title>Whole genome sequencing of Histamine producing bacteria.</title>
        <authorList>
            <person name="Butler K."/>
        </authorList>
    </citation>
    <scope>NUCLEOTIDE SEQUENCE [LARGE SCALE GENOMIC DNA]</scope>
    <source>
        <strain evidence="2 3">DSM 24669</strain>
    </source>
</reference>
<dbReference type="SMART" id="SM00382">
    <property type="entry name" value="AAA"/>
    <property type="match status" value="1"/>
</dbReference>
<gene>
    <name evidence="2" type="ORF">C9I94_14705</name>
</gene>
<dbReference type="InterPro" id="IPR052934">
    <property type="entry name" value="Methyl-DNA_Rec/Restrict_Enz"/>
</dbReference>
<proteinExistence type="predicted"/>
<accession>A0A2T3P512</accession>
<dbReference type="Pfam" id="PF07728">
    <property type="entry name" value="AAA_5"/>
    <property type="match status" value="1"/>
</dbReference>
<evidence type="ECO:0000259" key="1">
    <source>
        <dbReference type="SMART" id="SM00382"/>
    </source>
</evidence>
<comment type="caution">
    <text evidence="2">The sequence shown here is derived from an EMBL/GenBank/DDBJ whole genome shotgun (WGS) entry which is preliminary data.</text>
</comment>
<dbReference type="SUPFAM" id="SSF52540">
    <property type="entry name" value="P-loop containing nucleoside triphosphate hydrolases"/>
    <property type="match status" value="1"/>
</dbReference>
<evidence type="ECO:0000313" key="2">
    <source>
        <dbReference type="EMBL" id="PSW23614.1"/>
    </source>
</evidence>
<keyword evidence="3" id="KW-1185">Reference proteome</keyword>
<feature type="domain" description="AAA+ ATPase" evidence="1">
    <location>
        <begin position="14"/>
        <end position="235"/>
    </location>
</feature>
<dbReference type="GO" id="GO:0005524">
    <property type="term" value="F:ATP binding"/>
    <property type="evidence" value="ECO:0007669"/>
    <property type="project" value="InterPro"/>
</dbReference>
<protein>
    <recommendedName>
        <fullName evidence="1">AAA+ ATPase domain-containing protein</fullName>
    </recommendedName>
</protein>
<dbReference type="OrthoDB" id="9781481at2"/>
<dbReference type="GO" id="GO:0016887">
    <property type="term" value="F:ATP hydrolysis activity"/>
    <property type="evidence" value="ECO:0007669"/>
    <property type="project" value="InterPro"/>
</dbReference>
<dbReference type="AlphaFoldDB" id="A0A2T3P512"/>
<dbReference type="PANTHER" id="PTHR37291:SF1">
    <property type="entry name" value="TYPE IV METHYL-DIRECTED RESTRICTION ENZYME ECOKMCRB SUBUNIT"/>
    <property type="match status" value="1"/>
</dbReference>
<dbReference type="InterPro" id="IPR011704">
    <property type="entry name" value="ATPase_dyneun-rel_AAA"/>
</dbReference>
<dbReference type="Gene3D" id="3.40.50.300">
    <property type="entry name" value="P-loop containing nucleotide triphosphate hydrolases"/>
    <property type="match status" value="1"/>
</dbReference>
<name>A0A2T3P512_9GAMM</name>
<dbReference type="Proteomes" id="UP000240481">
    <property type="component" value="Unassembled WGS sequence"/>
</dbReference>